<organism evidence="1">
    <name type="scientific">Myoviridae sp. ctBDS4</name>
    <dbReference type="NCBI Taxonomy" id="2823537"/>
    <lineage>
        <taxon>Viruses</taxon>
        <taxon>Duplodnaviria</taxon>
        <taxon>Heunggongvirae</taxon>
        <taxon>Uroviricota</taxon>
        <taxon>Caudoviricetes</taxon>
    </lineage>
</organism>
<reference evidence="1" key="1">
    <citation type="journal article" date="2021" name="Proc. Natl. Acad. Sci. U.S.A.">
        <title>A Catalog of Tens of Thousands of Viruses from Human Metagenomes Reveals Hidden Associations with Chronic Diseases.</title>
        <authorList>
            <person name="Tisza M.J."/>
            <person name="Buck C.B."/>
        </authorList>
    </citation>
    <scope>NUCLEOTIDE SEQUENCE</scope>
    <source>
        <strain evidence="1">CtBDS4</strain>
    </source>
</reference>
<accession>A0A8S5LEI3</accession>
<dbReference type="EMBL" id="BK014700">
    <property type="protein sequence ID" value="DAD68338.1"/>
    <property type="molecule type" value="Genomic_DNA"/>
</dbReference>
<name>A0A8S5LEI3_9CAUD</name>
<protein>
    <submittedName>
        <fullName evidence="1">Neck protein</fullName>
    </submittedName>
</protein>
<evidence type="ECO:0000313" key="1">
    <source>
        <dbReference type="EMBL" id="DAD68338.1"/>
    </source>
</evidence>
<proteinExistence type="predicted"/>
<sequence length="243" mass="27638">MTKQEFVEHCILMATDGYSLPAVSNIKYAEKLVDTVARRFWDNDDRCSYPDLLILKPDLLSTCLYKQKRQILLPECVIAVTKLSHAVPGWANDIIWDTDFGAQSFLYASMIWGNTDSMLSSVALASTQEFRNRFILDTIGYNYNEYTKALTVRGATLPGRDLVAEITVTIPQEYLYSMVDFEDYVVGELKKNISRVIGFSNVKLLGGFSLEISDLRSEGESMIEKIEEKWKAQEEDAGFMIFD</sequence>